<dbReference type="Proteomes" id="UP000299102">
    <property type="component" value="Unassembled WGS sequence"/>
</dbReference>
<comment type="caution">
    <text evidence="1">The sequence shown here is derived from an EMBL/GenBank/DDBJ whole genome shotgun (WGS) entry which is preliminary data.</text>
</comment>
<dbReference type="OrthoDB" id="429145at2759"/>
<evidence type="ECO:0000313" key="2">
    <source>
        <dbReference type="Proteomes" id="UP000299102"/>
    </source>
</evidence>
<keyword evidence="2" id="KW-1185">Reference proteome</keyword>
<gene>
    <name evidence="1" type="ORF">EVAR_8814_1</name>
</gene>
<accession>A0A4C1TUK3</accession>
<dbReference type="AlphaFoldDB" id="A0A4C1TUK3"/>
<organism evidence="1 2">
    <name type="scientific">Eumeta variegata</name>
    <name type="common">Bagworm moth</name>
    <name type="synonym">Eumeta japonica</name>
    <dbReference type="NCBI Taxonomy" id="151549"/>
    <lineage>
        <taxon>Eukaryota</taxon>
        <taxon>Metazoa</taxon>
        <taxon>Ecdysozoa</taxon>
        <taxon>Arthropoda</taxon>
        <taxon>Hexapoda</taxon>
        <taxon>Insecta</taxon>
        <taxon>Pterygota</taxon>
        <taxon>Neoptera</taxon>
        <taxon>Endopterygota</taxon>
        <taxon>Lepidoptera</taxon>
        <taxon>Glossata</taxon>
        <taxon>Ditrysia</taxon>
        <taxon>Tineoidea</taxon>
        <taxon>Psychidae</taxon>
        <taxon>Oiketicinae</taxon>
        <taxon>Eumeta</taxon>
    </lineage>
</organism>
<dbReference type="EMBL" id="BGZK01000087">
    <property type="protein sequence ID" value="GBP17466.1"/>
    <property type="molecule type" value="Genomic_DNA"/>
</dbReference>
<proteinExistence type="predicted"/>
<reference evidence="1 2" key="1">
    <citation type="journal article" date="2019" name="Commun. Biol.">
        <title>The bagworm genome reveals a unique fibroin gene that provides high tensile strength.</title>
        <authorList>
            <person name="Kono N."/>
            <person name="Nakamura H."/>
            <person name="Ohtoshi R."/>
            <person name="Tomita M."/>
            <person name="Numata K."/>
            <person name="Arakawa K."/>
        </authorList>
    </citation>
    <scope>NUCLEOTIDE SEQUENCE [LARGE SCALE GENOMIC DNA]</scope>
</reference>
<sequence>MLNQTEARASLSPDDGRRRLVSYLQMTLDVMNQFRKLMSYCKEPIQNNYRPLQEREERHVFFINPHWSQYNTLLPIPRILDPSLSILSPVYRDDYSLLPVQNAYMIPKLKEEQWLDDPVNGDKAANGYFADEYKRKKLVVYYQKGKPNLPHKLKEYLSQKKENIVPFVYLELE</sequence>
<evidence type="ECO:0000313" key="1">
    <source>
        <dbReference type="EMBL" id="GBP17466.1"/>
    </source>
</evidence>
<protein>
    <submittedName>
        <fullName evidence="1">Uncharacterized protein</fullName>
    </submittedName>
</protein>
<name>A0A4C1TUK3_EUMVA</name>